<dbReference type="PANTHER" id="PTHR31413:SF31">
    <property type="entry name" value="NINJA-FAMILY PROTEIN AFP3"/>
    <property type="match status" value="1"/>
</dbReference>
<evidence type="ECO:0000313" key="8">
    <source>
        <dbReference type="EMBL" id="KAJ8484870.1"/>
    </source>
</evidence>
<dbReference type="PANTHER" id="PTHR31413">
    <property type="entry name" value="AFP HOMOLOG 2"/>
    <property type="match status" value="1"/>
</dbReference>
<evidence type="ECO:0000313" key="9">
    <source>
        <dbReference type="Proteomes" id="UP001222027"/>
    </source>
</evidence>
<keyword evidence="9" id="KW-1185">Reference proteome</keyword>
<protein>
    <recommendedName>
        <fullName evidence="4">Ninja-family protein</fullName>
    </recommendedName>
    <alternativeName>
        <fullName evidence="4">ABI-binding protein</fullName>
    </alternativeName>
</protein>
<evidence type="ECO:0000259" key="7">
    <source>
        <dbReference type="Pfam" id="PF16135"/>
    </source>
</evidence>
<dbReference type="GO" id="GO:0045892">
    <property type="term" value="P:negative regulation of DNA-templated transcription"/>
    <property type="evidence" value="ECO:0007669"/>
    <property type="project" value="TreeGrafter"/>
</dbReference>
<dbReference type="GO" id="GO:0005634">
    <property type="term" value="C:nucleus"/>
    <property type="evidence" value="ECO:0007669"/>
    <property type="project" value="UniProtKB-SubCell"/>
</dbReference>
<evidence type="ECO:0000256" key="2">
    <source>
        <dbReference type="ARBA" id="ARBA00006081"/>
    </source>
</evidence>
<reference evidence="8 9" key="1">
    <citation type="submission" date="2022-12" db="EMBL/GenBank/DDBJ databases">
        <title>Chromosome-scale assembly of the Ensete ventricosum genome.</title>
        <authorList>
            <person name="Dussert Y."/>
            <person name="Stocks J."/>
            <person name="Wendawek A."/>
            <person name="Woldeyes F."/>
            <person name="Nichols R.A."/>
            <person name="Borrell J.S."/>
        </authorList>
    </citation>
    <scope>NUCLEOTIDE SEQUENCE [LARGE SCALE GENOMIC DNA]</scope>
    <source>
        <strain evidence="9">cv. Maze</strain>
        <tissue evidence="8">Seeds</tissue>
    </source>
</reference>
<comment type="function">
    <text evidence="4">Acts as a negative regulator of abscisic acid (ABA) response.</text>
</comment>
<dbReference type="EMBL" id="JAQQAF010000005">
    <property type="protein sequence ID" value="KAJ8484870.1"/>
    <property type="molecule type" value="Genomic_DNA"/>
</dbReference>
<feature type="region of interest" description="Disordered" evidence="5">
    <location>
        <begin position="1"/>
        <end position="61"/>
    </location>
</feature>
<evidence type="ECO:0000256" key="5">
    <source>
        <dbReference type="SAM" id="MobiDB-lite"/>
    </source>
</evidence>
<name>A0AAV8PF54_ENSVE</name>
<evidence type="ECO:0000256" key="1">
    <source>
        <dbReference type="ARBA" id="ARBA00004123"/>
    </source>
</evidence>
<feature type="region of interest" description="Disordered" evidence="5">
    <location>
        <begin position="92"/>
        <end position="129"/>
    </location>
</feature>
<dbReference type="InterPro" id="IPR031307">
    <property type="entry name" value="Ninja_fam"/>
</dbReference>
<evidence type="ECO:0000259" key="6">
    <source>
        <dbReference type="Pfam" id="PF07897"/>
    </source>
</evidence>
<accession>A0AAV8PF54</accession>
<dbReference type="Proteomes" id="UP001222027">
    <property type="component" value="Unassembled WGS sequence"/>
</dbReference>
<evidence type="ECO:0000256" key="4">
    <source>
        <dbReference type="RuleBase" id="RU369029"/>
    </source>
</evidence>
<dbReference type="Pfam" id="PF16136">
    <property type="entry name" value="NLS_NINJA_AFP"/>
    <property type="match status" value="1"/>
</dbReference>
<proteinExistence type="inferred from homology"/>
<dbReference type="InterPro" id="IPR012463">
    <property type="entry name" value="Ninja_motif"/>
</dbReference>
<dbReference type="AlphaFoldDB" id="A0AAV8PF54"/>
<comment type="caution">
    <text evidence="8">The sequence shown here is derived from an EMBL/GenBank/DDBJ whole genome shotgun (WGS) entry which is preliminary data.</text>
</comment>
<dbReference type="Pfam" id="PF07897">
    <property type="entry name" value="EAR"/>
    <property type="match status" value="1"/>
</dbReference>
<dbReference type="InterPro" id="IPR032308">
    <property type="entry name" value="TDBD"/>
</dbReference>
<keyword evidence="3 4" id="KW-0539">Nucleus</keyword>
<feature type="compositionally biased region" description="Basic and acidic residues" evidence="5">
    <location>
        <begin position="95"/>
        <end position="121"/>
    </location>
</feature>
<evidence type="ECO:0000256" key="3">
    <source>
        <dbReference type="ARBA" id="ARBA00023242"/>
    </source>
</evidence>
<sequence>MEEELSAPAPGCQKDFLRRFGAGGGEQGEKRTPWGDGGSGETELSLGLSLGGRVGLEPKEKRLVRPSSFSKFPTERDLSVHPPLARTCSLQAEAEVEHRRSKEVQGLKRLEAKRPRSEKPSSKAGTLGRKNNIFDKEFSRLRNGVVLHRPPAWADTAGRVVASKRFRLASPVSIGSEGSSCSSLYDIDSQPNQGLSNMLEVRSSLTATVLSDQSICKPKPKHAAKVLGQHVTCVTEEDDRPRKAAQGEPKNKVLEKVGKKMIQDMPCVSTIGDGPNGRRIEGLLYKYGKGEEVKIVCVCHGSFFSPVEFVKHAGGDDVAHPLRRIVVNTLPSKFL</sequence>
<comment type="subcellular location">
    <subcellularLocation>
        <location evidence="1 4">Nucleus</location>
    </subcellularLocation>
</comment>
<feature type="domain" description="Tify" evidence="7">
    <location>
        <begin position="293"/>
        <end position="326"/>
    </location>
</feature>
<gene>
    <name evidence="8" type="ORF">OPV22_017355</name>
</gene>
<dbReference type="InterPro" id="IPR032310">
    <property type="entry name" value="NLS_NINJA_AFP-like"/>
</dbReference>
<dbReference type="GO" id="GO:0007165">
    <property type="term" value="P:signal transduction"/>
    <property type="evidence" value="ECO:0007669"/>
    <property type="project" value="InterPro"/>
</dbReference>
<organism evidence="8 9">
    <name type="scientific">Ensete ventricosum</name>
    <name type="common">Abyssinian banana</name>
    <name type="synonym">Musa ensete</name>
    <dbReference type="NCBI Taxonomy" id="4639"/>
    <lineage>
        <taxon>Eukaryota</taxon>
        <taxon>Viridiplantae</taxon>
        <taxon>Streptophyta</taxon>
        <taxon>Embryophyta</taxon>
        <taxon>Tracheophyta</taxon>
        <taxon>Spermatophyta</taxon>
        <taxon>Magnoliopsida</taxon>
        <taxon>Liliopsida</taxon>
        <taxon>Zingiberales</taxon>
        <taxon>Musaceae</taxon>
        <taxon>Ensete</taxon>
    </lineage>
</organism>
<feature type="domain" description="Ethylene-responsive binding factor-associated repression" evidence="6">
    <location>
        <begin position="39"/>
        <end position="70"/>
    </location>
</feature>
<comment type="similarity">
    <text evidence="2 4">Belongs to the Ninja family.</text>
</comment>
<dbReference type="Pfam" id="PF16135">
    <property type="entry name" value="TDBD"/>
    <property type="match status" value="1"/>
</dbReference>